<accession>A0A6J7KJF8</accession>
<name>A0A6J7KJF8_9ZZZZ</name>
<evidence type="ECO:0000313" key="1">
    <source>
        <dbReference type="EMBL" id="CAB4851419.1"/>
    </source>
</evidence>
<protein>
    <submittedName>
        <fullName evidence="2">Unannotated protein</fullName>
    </submittedName>
</protein>
<dbReference type="EMBL" id="CAFBIZ010000170">
    <property type="protein sequence ID" value="CAB4851419.1"/>
    <property type="molecule type" value="Genomic_DNA"/>
</dbReference>
<dbReference type="Gene3D" id="3.40.50.720">
    <property type="entry name" value="NAD(P)-binding Rossmann-like Domain"/>
    <property type="match status" value="1"/>
</dbReference>
<gene>
    <name evidence="1" type="ORF">UFOPK3268_01247</name>
    <name evidence="2" type="ORF">UFOPK3752_01870</name>
    <name evidence="3" type="ORF">UFOPK4150_01421</name>
</gene>
<reference evidence="2" key="1">
    <citation type="submission" date="2020-05" db="EMBL/GenBank/DDBJ databases">
        <authorList>
            <person name="Chiriac C."/>
            <person name="Salcher M."/>
            <person name="Ghai R."/>
            <person name="Kavagutti S V."/>
        </authorList>
    </citation>
    <scope>NUCLEOTIDE SEQUENCE</scope>
</reference>
<proteinExistence type="predicted"/>
<evidence type="ECO:0000313" key="3">
    <source>
        <dbReference type="EMBL" id="CAB5034971.1"/>
    </source>
</evidence>
<dbReference type="EMBL" id="CAFBND010000099">
    <property type="protein sequence ID" value="CAB4954432.1"/>
    <property type="molecule type" value="Genomic_DNA"/>
</dbReference>
<dbReference type="AlphaFoldDB" id="A0A6J7KJF8"/>
<dbReference type="EMBL" id="CAFBPU010000029">
    <property type="protein sequence ID" value="CAB5034971.1"/>
    <property type="molecule type" value="Genomic_DNA"/>
</dbReference>
<evidence type="ECO:0000313" key="2">
    <source>
        <dbReference type="EMBL" id="CAB4954432.1"/>
    </source>
</evidence>
<sequence>MSRHLPLARPGRPVLRRGADQVQIGIDPERAVIVDRLSDVASSALVHLDGTTARHEVLRLAPELDAVLDQLHERGLLDDDPGPTPTLGATRRERLAPDIASLSIGSASSSVAVQTMARRARSAVVVRGHDRVAAHIALGLASAGVGTVALQGGDHLVSSADFTTVGPHEPHLSWREEVSEAVRRQGAHPTTLAMRTRRPVLTIVCSAADIDVPWTDPELADDLLGDSIPHLAVAVAGEAARVGPLVIPGHTACLWCLDHRSRDLDQAWPALADQIRLRHSVARAHSGVLATVAAGFAVAQSLHLIDGPDSLAPVTTRAQVEFRAPDALGVVLPVVPHPVCGCGWGGTTLTMVV</sequence>
<organism evidence="2">
    <name type="scientific">freshwater metagenome</name>
    <dbReference type="NCBI Taxonomy" id="449393"/>
    <lineage>
        <taxon>unclassified sequences</taxon>
        <taxon>metagenomes</taxon>
        <taxon>ecological metagenomes</taxon>
    </lineage>
</organism>